<dbReference type="EMBL" id="UINC01019397">
    <property type="protein sequence ID" value="SVA82107.1"/>
    <property type="molecule type" value="Genomic_DNA"/>
</dbReference>
<feature type="region of interest" description="Disordered" evidence="1">
    <location>
        <begin position="27"/>
        <end position="53"/>
    </location>
</feature>
<evidence type="ECO:0008006" key="3">
    <source>
        <dbReference type="Google" id="ProtNLM"/>
    </source>
</evidence>
<dbReference type="AlphaFoldDB" id="A0A381Z055"/>
<organism evidence="2">
    <name type="scientific">marine metagenome</name>
    <dbReference type="NCBI Taxonomy" id="408172"/>
    <lineage>
        <taxon>unclassified sequences</taxon>
        <taxon>metagenomes</taxon>
        <taxon>ecological metagenomes</taxon>
    </lineage>
</organism>
<evidence type="ECO:0000313" key="2">
    <source>
        <dbReference type="EMBL" id="SVA82107.1"/>
    </source>
</evidence>
<name>A0A381Z055_9ZZZZ</name>
<accession>A0A381Z055</accession>
<gene>
    <name evidence="2" type="ORF">METZ01_LOCUS134961</name>
</gene>
<sequence length="585" mass="64915">MEQAVLRVSAILLVVVAVAATAAYLLEGNDSDGPGGSETGRLFDDPLLQEDGHDHRNASEHQFYTQNIEYVSFNANLGNAEIQVAEAPDERTYVYQAGWNEMRIVDVTNPDNTTQVGRYYDPNTQVLDVKYIEYDGKEYVILQNQIIDSGNADPNVGEWGDPYQVSVTLVDVTDKTDPVWVDSWYDADHPSGPHNLFTYMIDNEWYIFVANPDYTACDIETGEACGGVTIAHLNLPGSAVHLIPNGPTTTINKVGEYEVNWASTRGGWIYIHDMTVQKWPGEDTNDPRHGHTYIYGAYWEAGLRIGDVTDVPHPINSPALYVSSVAACKGSMGAPGGCNWRAPEVGQWMDFADLDQDGQPDSSTTGNVNGGRASYIHYVEPFPVLVDASHLGLGSELRHVTFCATEVLETSIGTGLMYVVDTTEYEMVNGNLRFKPQLLSYWENPFGVDHYIPGGEEWLIFSPHNLDSAWFPTVPETDTSMGGSWDGRLYMGNYHTGLWVLDLETLMAPPVENMTDLHFAATVGYYLPHGADGQPLDSAFYDFGWVPFLWTAEYHKGYIYLSCITSGLYIVQLDLDVPYTGQDYG</sequence>
<reference evidence="2" key="1">
    <citation type="submission" date="2018-05" db="EMBL/GenBank/DDBJ databases">
        <authorList>
            <person name="Lanie J.A."/>
            <person name="Ng W.-L."/>
            <person name="Kazmierczak K.M."/>
            <person name="Andrzejewski T.M."/>
            <person name="Davidsen T.M."/>
            <person name="Wayne K.J."/>
            <person name="Tettelin H."/>
            <person name="Glass J.I."/>
            <person name="Rusch D."/>
            <person name="Podicherti R."/>
            <person name="Tsui H.-C.T."/>
            <person name="Winkler M.E."/>
        </authorList>
    </citation>
    <scope>NUCLEOTIDE SEQUENCE</scope>
</reference>
<evidence type="ECO:0000256" key="1">
    <source>
        <dbReference type="SAM" id="MobiDB-lite"/>
    </source>
</evidence>
<proteinExistence type="predicted"/>
<protein>
    <recommendedName>
        <fullName evidence="3">LVIVD repeat-containing protein</fullName>
    </recommendedName>
</protein>